<feature type="domain" description="RNA polymerase sigma-70 region 2" evidence="6">
    <location>
        <begin position="28"/>
        <end position="94"/>
    </location>
</feature>
<evidence type="ECO:0000259" key="7">
    <source>
        <dbReference type="Pfam" id="PF08281"/>
    </source>
</evidence>
<reference evidence="8 9" key="1">
    <citation type="submission" date="2018-08" db="EMBL/GenBank/DDBJ databases">
        <title>Genomic Encyclopedia of Type Strains, Phase IV (KMG-IV): sequencing the most valuable type-strain genomes for metagenomic binning, comparative biology and taxonomic classification.</title>
        <authorList>
            <person name="Goeker M."/>
        </authorList>
    </citation>
    <scope>NUCLEOTIDE SEQUENCE [LARGE SCALE GENOMIC DNA]</scope>
    <source>
        <strain evidence="8 9">DSM 25527</strain>
    </source>
</reference>
<accession>A0A397NLV9</accession>
<dbReference type="GO" id="GO:0006352">
    <property type="term" value="P:DNA-templated transcription initiation"/>
    <property type="evidence" value="ECO:0007669"/>
    <property type="project" value="InterPro"/>
</dbReference>
<dbReference type="Gene3D" id="1.10.10.10">
    <property type="entry name" value="Winged helix-like DNA-binding domain superfamily/Winged helix DNA-binding domain"/>
    <property type="match status" value="1"/>
</dbReference>
<proteinExistence type="inferred from homology"/>
<feature type="domain" description="RNA polymerase sigma factor 70 region 4 type 2" evidence="7">
    <location>
        <begin position="129"/>
        <end position="181"/>
    </location>
</feature>
<dbReference type="PANTHER" id="PTHR43133:SF8">
    <property type="entry name" value="RNA POLYMERASE SIGMA FACTOR HI_1459-RELATED"/>
    <property type="match status" value="1"/>
</dbReference>
<evidence type="ECO:0000256" key="4">
    <source>
        <dbReference type="ARBA" id="ARBA00023125"/>
    </source>
</evidence>
<dbReference type="CDD" id="cd06171">
    <property type="entry name" value="Sigma70_r4"/>
    <property type="match status" value="1"/>
</dbReference>
<gene>
    <name evidence="8" type="ORF">DFR49_3252</name>
</gene>
<dbReference type="InterPro" id="IPR039425">
    <property type="entry name" value="RNA_pol_sigma-70-like"/>
</dbReference>
<dbReference type="InterPro" id="IPR036388">
    <property type="entry name" value="WH-like_DNA-bd_sf"/>
</dbReference>
<dbReference type="Pfam" id="PF04542">
    <property type="entry name" value="Sigma70_r2"/>
    <property type="match status" value="1"/>
</dbReference>
<dbReference type="NCBIfam" id="TIGR02937">
    <property type="entry name" value="sigma70-ECF"/>
    <property type="match status" value="1"/>
</dbReference>
<evidence type="ECO:0000259" key="6">
    <source>
        <dbReference type="Pfam" id="PF04542"/>
    </source>
</evidence>
<keyword evidence="3" id="KW-0731">Sigma factor</keyword>
<dbReference type="InterPro" id="IPR013325">
    <property type="entry name" value="RNA_pol_sigma_r2"/>
</dbReference>
<dbReference type="Proteomes" id="UP000266568">
    <property type="component" value="Unassembled WGS sequence"/>
</dbReference>
<dbReference type="InterPro" id="IPR013249">
    <property type="entry name" value="RNA_pol_sigma70_r4_t2"/>
</dbReference>
<dbReference type="SUPFAM" id="SSF88946">
    <property type="entry name" value="Sigma2 domain of RNA polymerase sigma factors"/>
    <property type="match status" value="1"/>
</dbReference>
<dbReference type="GO" id="GO:0016987">
    <property type="term" value="F:sigma factor activity"/>
    <property type="evidence" value="ECO:0007669"/>
    <property type="project" value="UniProtKB-KW"/>
</dbReference>
<evidence type="ECO:0000256" key="1">
    <source>
        <dbReference type="ARBA" id="ARBA00010641"/>
    </source>
</evidence>
<keyword evidence="5" id="KW-0804">Transcription</keyword>
<dbReference type="Gene3D" id="1.10.1740.10">
    <property type="match status" value="1"/>
</dbReference>
<evidence type="ECO:0000256" key="3">
    <source>
        <dbReference type="ARBA" id="ARBA00023082"/>
    </source>
</evidence>
<protein>
    <submittedName>
        <fullName evidence="8">RNA polymerase sigma-70 factor (ECF subfamily)</fullName>
    </submittedName>
</protein>
<dbReference type="RefSeq" id="WP_119036690.1">
    <property type="nucleotide sequence ID" value="NZ_QXDC01000004.1"/>
</dbReference>
<dbReference type="SUPFAM" id="SSF88659">
    <property type="entry name" value="Sigma3 and sigma4 domains of RNA polymerase sigma factors"/>
    <property type="match status" value="1"/>
</dbReference>
<dbReference type="EMBL" id="QXDC01000004">
    <property type="protein sequence ID" value="RIA37368.1"/>
    <property type="molecule type" value="Genomic_DNA"/>
</dbReference>
<dbReference type="InterPro" id="IPR014284">
    <property type="entry name" value="RNA_pol_sigma-70_dom"/>
</dbReference>
<dbReference type="GO" id="GO:0003677">
    <property type="term" value="F:DNA binding"/>
    <property type="evidence" value="ECO:0007669"/>
    <property type="project" value="UniProtKB-KW"/>
</dbReference>
<evidence type="ECO:0000256" key="2">
    <source>
        <dbReference type="ARBA" id="ARBA00023015"/>
    </source>
</evidence>
<dbReference type="PANTHER" id="PTHR43133">
    <property type="entry name" value="RNA POLYMERASE ECF-TYPE SIGMA FACTO"/>
    <property type="match status" value="1"/>
</dbReference>
<evidence type="ECO:0000313" key="9">
    <source>
        <dbReference type="Proteomes" id="UP000266568"/>
    </source>
</evidence>
<dbReference type="AlphaFoldDB" id="A0A397NLV9"/>
<organism evidence="8 9">
    <name type="scientific">Hephaestia caeni</name>
    <dbReference type="NCBI Taxonomy" id="645617"/>
    <lineage>
        <taxon>Bacteria</taxon>
        <taxon>Pseudomonadati</taxon>
        <taxon>Pseudomonadota</taxon>
        <taxon>Alphaproteobacteria</taxon>
        <taxon>Sphingomonadales</taxon>
        <taxon>Sphingomonadaceae</taxon>
        <taxon>Hephaestia</taxon>
    </lineage>
</organism>
<keyword evidence="4" id="KW-0238">DNA-binding</keyword>
<keyword evidence="2" id="KW-0805">Transcription regulation</keyword>
<evidence type="ECO:0000256" key="5">
    <source>
        <dbReference type="ARBA" id="ARBA00023163"/>
    </source>
</evidence>
<dbReference type="Pfam" id="PF08281">
    <property type="entry name" value="Sigma70_r4_2"/>
    <property type="match status" value="1"/>
</dbReference>
<dbReference type="InterPro" id="IPR013324">
    <property type="entry name" value="RNA_pol_sigma_r3/r4-like"/>
</dbReference>
<name>A0A397NLV9_9SPHN</name>
<dbReference type="OrthoDB" id="7041663at2"/>
<dbReference type="InterPro" id="IPR007627">
    <property type="entry name" value="RNA_pol_sigma70_r2"/>
</dbReference>
<comment type="similarity">
    <text evidence="1">Belongs to the sigma-70 factor family. ECF subfamily.</text>
</comment>
<keyword evidence="9" id="KW-1185">Reference proteome</keyword>
<sequence>MTGALADRTDGELAALTLAGHQLAFAEIVRRHKEPLHRLVARITGDDDEALDIVQETFVAAHRALRSYDMARPMRAWLSRIAINKARDWRRRRAVRRLIAVVLPIDHVADAADVTPSIETLTADRQELRRVAAAIALLPGNLRETLVLRTIEGLSQAETGETLGISEKAVETRLYRARQKLAERLRASEA</sequence>
<evidence type="ECO:0000313" key="8">
    <source>
        <dbReference type="EMBL" id="RIA37368.1"/>
    </source>
</evidence>
<comment type="caution">
    <text evidence="8">The sequence shown here is derived from an EMBL/GenBank/DDBJ whole genome shotgun (WGS) entry which is preliminary data.</text>
</comment>